<accession>A0A926EKU7</accession>
<dbReference type="PANTHER" id="PTHR42865">
    <property type="entry name" value="PROTON/GLUTAMATE-ASPARTATE SYMPORTER"/>
    <property type="match status" value="1"/>
</dbReference>
<dbReference type="RefSeq" id="WP_249333584.1">
    <property type="nucleotide sequence ID" value="NZ_JACRSY010000030.1"/>
</dbReference>
<proteinExistence type="predicted"/>
<comment type="subcellular location">
    <subcellularLocation>
        <location evidence="1">Cell membrane</location>
        <topology evidence="1">Multi-pass membrane protein</topology>
    </subcellularLocation>
</comment>
<feature type="transmembrane region" description="Helical" evidence="7">
    <location>
        <begin position="145"/>
        <end position="162"/>
    </location>
</feature>
<evidence type="ECO:0000256" key="1">
    <source>
        <dbReference type="ARBA" id="ARBA00004651"/>
    </source>
</evidence>
<feature type="transmembrane region" description="Helical" evidence="7">
    <location>
        <begin position="210"/>
        <end position="234"/>
    </location>
</feature>
<evidence type="ECO:0000256" key="6">
    <source>
        <dbReference type="ARBA" id="ARBA00023136"/>
    </source>
</evidence>
<keyword evidence="5 7" id="KW-1133">Transmembrane helix</keyword>
<dbReference type="PRINTS" id="PR00173">
    <property type="entry name" value="EDTRNSPORT"/>
</dbReference>
<feature type="transmembrane region" description="Helical" evidence="7">
    <location>
        <begin position="183"/>
        <end position="204"/>
    </location>
</feature>
<dbReference type="InterPro" id="IPR001991">
    <property type="entry name" value="Na-dicarboxylate_symporter"/>
</dbReference>
<dbReference type="Gene3D" id="1.10.3860.10">
    <property type="entry name" value="Sodium:dicarboxylate symporter"/>
    <property type="match status" value="1"/>
</dbReference>
<feature type="transmembrane region" description="Helical" evidence="7">
    <location>
        <begin position="12"/>
        <end position="38"/>
    </location>
</feature>
<dbReference type="GO" id="GO:0005886">
    <property type="term" value="C:plasma membrane"/>
    <property type="evidence" value="ECO:0007669"/>
    <property type="project" value="UniProtKB-SubCell"/>
</dbReference>
<feature type="transmembrane region" description="Helical" evidence="7">
    <location>
        <begin position="82"/>
        <end position="103"/>
    </location>
</feature>
<evidence type="ECO:0000256" key="5">
    <source>
        <dbReference type="ARBA" id="ARBA00022989"/>
    </source>
</evidence>
<evidence type="ECO:0000256" key="2">
    <source>
        <dbReference type="ARBA" id="ARBA00022448"/>
    </source>
</evidence>
<evidence type="ECO:0000313" key="8">
    <source>
        <dbReference type="EMBL" id="MBC8580900.1"/>
    </source>
</evidence>
<dbReference type="PANTHER" id="PTHR42865:SF7">
    <property type="entry name" value="PROTON_GLUTAMATE-ASPARTATE SYMPORTER"/>
    <property type="match status" value="1"/>
</dbReference>
<protein>
    <submittedName>
        <fullName evidence="8">Dicarboxylate/amino acid:cation symporter</fullName>
    </submittedName>
</protein>
<feature type="transmembrane region" description="Helical" evidence="7">
    <location>
        <begin position="323"/>
        <end position="343"/>
    </location>
</feature>
<reference evidence="8" key="1">
    <citation type="submission" date="2020-08" db="EMBL/GenBank/DDBJ databases">
        <title>Genome public.</title>
        <authorList>
            <person name="Liu C."/>
            <person name="Sun Q."/>
        </authorList>
    </citation>
    <scope>NUCLEOTIDE SEQUENCE</scope>
    <source>
        <strain evidence="8">NSJ-12</strain>
    </source>
</reference>
<dbReference type="GO" id="GO:0015293">
    <property type="term" value="F:symporter activity"/>
    <property type="evidence" value="ECO:0007669"/>
    <property type="project" value="UniProtKB-KW"/>
</dbReference>
<name>A0A926EKU7_9FIRM</name>
<evidence type="ECO:0000313" key="9">
    <source>
        <dbReference type="Proteomes" id="UP000655830"/>
    </source>
</evidence>
<keyword evidence="6 7" id="KW-0472">Membrane</keyword>
<keyword evidence="4 7" id="KW-0812">Transmembrane</keyword>
<sequence length="414" mass="43929">MKNKLGLSSKIFIGLILGVFLGMVIQFMQLNALLTYIIQPTGTIFLNLMKMVIVPLILCTLVSSMTHVGDMNRLGVIGKKTLLYYMGTTLMAAFIGMSLALFIKPGMGITLEIGQANIPEATPLMQMLVDIVPTNPFKALVEGNTLQVIIFGAFTGIAINSLGNKAQYAKAVFNDFADVMYKIVEMIMKITPIAVCALIADVVATNGWGILISLIKLIVVILVASLIQCLVVYVGSAKIFAGMNPMQFIKSVLPAQMISFSTASSAAALPVSLKCAKENLGIKQEIAQFVLNIGSTINMDGGAIYQSACAVFIAQLYGIELSFTQLIILLITASLASVGAAAIPGTVIVMMTMVLTSIGLPLEAIALIAGVDRILDMITTSVNVTGDLSACVFVSSCDAQVTEENYLSGALEIE</sequence>
<dbReference type="SUPFAM" id="SSF118215">
    <property type="entry name" value="Proton glutamate symport protein"/>
    <property type="match status" value="1"/>
</dbReference>
<keyword evidence="9" id="KW-1185">Reference proteome</keyword>
<comment type="caution">
    <text evidence="8">The sequence shown here is derived from an EMBL/GenBank/DDBJ whole genome shotgun (WGS) entry which is preliminary data.</text>
</comment>
<keyword evidence="2" id="KW-0813">Transport</keyword>
<feature type="transmembrane region" description="Helical" evidence="7">
    <location>
        <begin position="44"/>
        <end position="62"/>
    </location>
</feature>
<keyword evidence="3" id="KW-1003">Cell membrane</keyword>
<gene>
    <name evidence="8" type="ORF">H8718_15380</name>
</gene>
<organism evidence="8 9">
    <name type="scientific">Zhenhengia yiwuensis</name>
    <dbReference type="NCBI Taxonomy" id="2763666"/>
    <lineage>
        <taxon>Bacteria</taxon>
        <taxon>Bacillati</taxon>
        <taxon>Bacillota</taxon>
        <taxon>Clostridia</taxon>
        <taxon>Lachnospirales</taxon>
        <taxon>Lachnospiraceae</taxon>
        <taxon>Zhenhengia</taxon>
    </lineage>
</organism>
<dbReference type="InterPro" id="IPR036458">
    <property type="entry name" value="Na:dicarbo_symporter_sf"/>
</dbReference>
<evidence type="ECO:0000256" key="7">
    <source>
        <dbReference type="SAM" id="Phobius"/>
    </source>
</evidence>
<dbReference type="Pfam" id="PF00375">
    <property type="entry name" value="SDF"/>
    <property type="match status" value="1"/>
</dbReference>
<dbReference type="AlphaFoldDB" id="A0A926EKU7"/>
<dbReference type="EMBL" id="JACRSY010000030">
    <property type="protein sequence ID" value="MBC8580900.1"/>
    <property type="molecule type" value="Genomic_DNA"/>
</dbReference>
<feature type="transmembrane region" description="Helical" evidence="7">
    <location>
        <begin position="349"/>
        <end position="371"/>
    </location>
</feature>
<evidence type="ECO:0000256" key="4">
    <source>
        <dbReference type="ARBA" id="ARBA00022692"/>
    </source>
</evidence>
<evidence type="ECO:0000256" key="3">
    <source>
        <dbReference type="ARBA" id="ARBA00022475"/>
    </source>
</evidence>
<dbReference type="Proteomes" id="UP000655830">
    <property type="component" value="Unassembled WGS sequence"/>
</dbReference>